<dbReference type="Gene3D" id="1.20.210.10">
    <property type="entry name" value="Cytochrome c oxidase-like, subunit I domain"/>
    <property type="match status" value="1"/>
</dbReference>
<evidence type="ECO:0000256" key="1">
    <source>
        <dbReference type="ARBA" id="ARBA00004141"/>
    </source>
</evidence>
<keyword evidence="5 7" id="KW-0472">Membrane</keyword>
<gene>
    <name evidence="9" type="ORF">B6A10_03875</name>
</gene>
<keyword evidence="6" id="KW-0813">Transport</keyword>
<protein>
    <submittedName>
        <fullName evidence="9">Cytochrome c oxidase subunit I</fullName>
    </submittedName>
</protein>
<organism evidence="9 10">
    <name type="scientific">Flavobacterium pokkalii</name>
    <dbReference type="NCBI Taxonomy" id="1940408"/>
    <lineage>
        <taxon>Bacteria</taxon>
        <taxon>Pseudomonadati</taxon>
        <taxon>Bacteroidota</taxon>
        <taxon>Flavobacteriia</taxon>
        <taxon>Flavobacteriales</taxon>
        <taxon>Flavobacteriaceae</taxon>
        <taxon>Flavobacterium</taxon>
    </lineage>
</organism>
<dbReference type="InterPro" id="IPR023615">
    <property type="entry name" value="Cyt_c_Oxase_su1_BS"/>
</dbReference>
<feature type="transmembrane region" description="Helical" evidence="7">
    <location>
        <begin position="89"/>
        <end position="119"/>
    </location>
</feature>
<feature type="transmembrane region" description="Helical" evidence="7">
    <location>
        <begin position="223"/>
        <end position="251"/>
    </location>
</feature>
<feature type="transmembrane region" description="Helical" evidence="7">
    <location>
        <begin position="349"/>
        <end position="374"/>
    </location>
</feature>
<keyword evidence="6" id="KW-0408">Iron</keyword>
<dbReference type="EMBL" id="NASZ01000003">
    <property type="protein sequence ID" value="MBD0724311.1"/>
    <property type="molecule type" value="Genomic_DNA"/>
</dbReference>
<keyword evidence="2 6" id="KW-0679">Respiratory chain</keyword>
<sequence length="598" mass="67031">MSAEGHDHAHDHEHEHHHKETFITKYIFSIDHKMIAKQYLITGIIMGIIGIVMSLLFRMQLAWPEESFKIFNILLGDKFAPDGVMANDVYLALVTIHGTIMVFFVLTAGLSGTFSNLLIPLQIGARDMASGFMNMISYWLFFLSAVVMIISLFVESGPASAGWTIYPPLSALPQAIPGSGTGMTLWLVSMAIFIASSLMGSLNYIVTVINLRTKGMSMTRLPLTIWTFFVTAIIGVLSFPVLLSAALLLIFDRSFGTSFFLSDIYIAGEVLHYQGGSPVLFEHLFWFLGHPEVYIVILPAMGLVSEIMATNSRKPIFGYRAMIMSVLAIAFLSTIVWGHHMFISGMNPFLGSVFTFTTLLIAIPSAVKAFNWITTLWKGNLQMNPAMLFSIGMVSTFITGGLTGIILGDSTLDINVHDTYFVIAHFHLVMGISALYGMFAGIYHWFPKMYGRMLNKNLGYVHFWVTAVCAYGVFFPMHFIGLAGLPRRYYTNTNFPLFDDLQNVNVLITTFALVGGAFQLVFLYNFFSSIFYGKKAEQNPWRSTTLEWTTPVEHIHGNWPGEIPEVHRWAYDYSNPEHEEDFVPQTVPMKPGESVLHH</sequence>
<evidence type="ECO:0000313" key="9">
    <source>
        <dbReference type="EMBL" id="MBD0724311.1"/>
    </source>
</evidence>
<keyword evidence="6" id="KW-0479">Metal-binding</keyword>
<dbReference type="InterPro" id="IPR036927">
    <property type="entry name" value="Cyt_c_oxase-like_su1_sf"/>
</dbReference>
<feature type="transmembrane region" description="Helical" evidence="7">
    <location>
        <begin position="458"/>
        <end position="484"/>
    </location>
</feature>
<keyword evidence="10" id="KW-1185">Reference proteome</keyword>
<dbReference type="PANTHER" id="PTHR10422:SF18">
    <property type="entry name" value="CYTOCHROME C OXIDASE SUBUNIT 1"/>
    <property type="match status" value="1"/>
</dbReference>
<dbReference type="PROSITE" id="PS50855">
    <property type="entry name" value="COX1"/>
    <property type="match status" value="1"/>
</dbReference>
<feature type="transmembrane region" description="Helical" evidence="7">
    <location>
        <begin position="504"/>
        <end position="527"/>
    </location>
</feature>
<dbReference type="InterPro" id="IPR023616">
    <property type="entry name" value="Cyt_c_oxase-like_su1_dom"/>
</dbReference>
<keyword evidence="6" id="KW-0349">Heme</keyword>
<evidence type="ECO:0000256" key="2">
    <source>
        <dbReference type="ARBA" id="ARBA00022660"/>
    </source>
</evidence>
<dbReference type="Pfam" id="PF00115">
    <property type="entry name" value="COX1"/>
    <property type="match status" value="1"/>
</dbReference>
<feature type="transmembrane region" description="Helical" evidence="7">
    <location>
        <begin position="39"/>
        <end position="57"/>
    </location>
</feature>
<comment type="subcellular location">
    <subcellularLocation>
        <location evidence="1">Membrane</location>
        <topology evidence="1">Multi-pass membrane protein</topology>
    </subcellularLocation>
</comment>
<evidence type="ECO:0000256" key="5">
    <source>
        <dbReference type="ARBA" id="ARBA00023136"/>
    </source>
</evidence>
<feature type="domain" description="Cytochrome oxidase subunit I profile" evidence="8">
    <location>
        <begin position="22"/>
        <end position="591"/>
    </location>
</feature>
<name>A0ABR7UPF5_9FLAO</name>
<feature type="transmembrane region" description="Helical" evidence="7">
    <location>
        <begin position="185"/>
        <end position="211"/>
    </location>
</feature>
<comment type="caution">
    <text evidence="9">The sequence shown here is derived from an EMBL/GenBank/DDBJ whole genome shotgun (WGS) entry which is preliminary data.</text>
</comment>
<evidence type="ECO:0000256" key="7">
    <source>
        <dbReference type="SAM" id="Phobius"/>
    </source>
</evidence>
<evidence type="ECO:0000259" key="8">
    <source>
        <dbReference type="PROSITE" id="PS50855"/>
    </source>
</evidence>
<evidence type="ECO:0000313" key="10">
    <source>
        <dbReference type="Proteomes" id="UP000661715"/>
    </source>
</evidence>
<feature type="transmembrane region" description="Helical" evidence="7">
    <location>
        <begin position="386"/>
        <end position="408"/>
    </location>
</feature>
<dbReference type="SUPFAM" id="SSF81442">
    <property type="entry name" value="Cytochrome c oxidase subunit I-like"/>
    <property type="match status" value="1"/>
</dbReference>
<feature type="transmembrane region" description="Helical" evidence="7">
    <location>
        <begin position="420"/>
        <end position="446"/>
    </location>
</feature>
<keyword evidence="3 6" id="KW-0812">Transmembrane</keyword>
<feature type="transmembrane region" description="Helical" evidence="7">
    <location>
        <begin position="317"/>
        <end position="337"/>
    </location>
</feature>
<dbReference type="InterPro" id="IPR000883">
    <property type="entry name" value="Cyt_C_Oxase_1"/>
</dbReference>
<feature type="transmembrane region" description="Helical" evidence="7">
    <location>
        <begin position="131"/>
        <end position="154"/>
    </location>
</feature>
<dbReference type="PRINTS" id="PR01165">
    <property type="entry name" value="CYCOXIDASEI"/>
</dbReference>
<dbReference type="PANTHER" id="PTHR10422">
    <property type="entry name" value="CYTOCHROME C OXIDASE SUBUNIT 1"/>
    <property type="match status" value="1"/>
</dbReference>
<comment type="similarity">
    <text evidence="6">Belongs to the heme-copper respiratory oxidase family.</text>
</comment>
<keyword evidence="6" id="KW-0249">Electron transport</keyword>
<feature type="transmembrane region" description="Helical" evidence="7">
    <location>
        <begin position="284"/>
        <end position="305"/>
    </location>
</feature>
<evidence type="ECO:0000256" key="4">
    <source>
        <dbReference type="ARBA" id="ARBA00022989"/>
    </source>
</evidence>
<dbReference type="Proteomes" id="UP000661715">
    <property type="component" value="Unassembled WGS sequence"/>
</dbReference>
<accession>A0ABR7UPF5</accession>
<dbReference type="PROSITE" id="PS00077">
    <property type="entry name" value="COX1_CUB"/>
    <property type="match status" value="1"/>
</dbReference>
<dbReference type="RefSeq" id="WP_026712653.1">
    <property type="nucleotide sequence ID" value="NZ_NASZ01000003.1"/>
</dbReference>
<reference evidence="9 10" key="1">
    <citation type="journal article" date="2020" name="Microbiol. Res.">
        <title>Flavobacterium pokkalii sp. nov., a novel plant growth promoting native rhizobacteria isolated from pokkali rice grown in coastal saline affected agricultural regions of southern India, Kerala.</title>
        <authorList>
            <person name="Menon R.R."/>
            <person name="Kumari S."/>
            <person name="Viver T."/>
            <person name="Rameshkumar N."/>
        </authorList>
    </citation>
    <scope>NUCLEOTIDE SEQUENCE [LARGE SCALE GENOMIC DNA]</scope>
    <source>
        <strain evidence="9 10">L1I52</strain>
    </source>
</reference>
<evidence type="ECO:0000256" key="6">
    <source>
        <dbReference type="RuleBase" id="RU000370"/>
    </source>
</evidence>
<keyword evidence="4 7" id="KW-1133">Transmembrane helix</keyword>
<evidence type="ECO:0000256" key="3">
    <source>
        <dbReference type="ARBA" id="ARBA00022692"/>
    </source>
</evidence>
<proteinExistence type="inferred from homology"/>